<keyword evidence="3" id="KW-0973">c-di-GMP</keyword>
<dbReference type="InterPro" id="IPR015943">
    <property type="entry name" value="WD40/YVTN_repeat-like_dom_sf"/>
</dbReference>
<dbReference type="FunFam" id="3.30.70.270:FF:000001">
    <property type="entry name" value="Diguanylate cyclase domain protein"/>
    <property type="match status" value="1"/>
</dbReference>
<dbReference type="PROSITE" id="PS50112">
    <property type="entry name" value="PAS"/>
    <property type="match status" value="1"/>
</dbReference>
<comment type="catalytic activity">
    <reaction evidence="4">
        <text>3',3'-c-di-GMP + H2O = 5'-phosphoguanylyl(3'-&gt;5')guanosine + H(+)</text>
        <dbReference type="Rhea" id="RHEA:24902"/>
        <dbReference type="ChEBI" id="CHEBI:15377"/>
        <dbReference type="ChEBI" id="CHEBI:15378"/>
        <dbReference type="ChEBI" id="CHEBI:58754"/>
        <dbReference type="ChEBI" id="CHEBI:58805"/>
        <dbReference type="EC" id="3.1.4.52"/>
    </reaction>
    <physiologicalReaction direction="left-to-right" evidence="4">
        <dbReference type="Rhea" id="RHEA:24903"/>
    </physiologicalReaction>
</comment>
<dbReference type="InterPro" id="IPR000014">
    <property type="entry name" value="PAS"/>
</dbReference>
<dbReference type="InterPro" id="IPR035965">
    <property type="entry name" value="PAS-like_dom_sf"/>
</dbReference>
<dbReference type="Gene3D" id="2.60.40.10">
    <property type="entry name" value="Immunoglobulins"/>
    <property type="match status" value="1"/>
</dbReference>
<keyword evidence="5" id="KW-0812">Transmembrane</keyword>
<dbReference type="NCBIfam" id="TIGR00229">
    <property type="entry name" value="sensory_box"/>
    <property type="match status" value="2"/>
</dbReference>
<dbReference type="InterPro" id="IPR035919">
    <property type="entry name" value="EAL_sf"/>
</dbReference>
<dbReference type="InterPro" id="IPR013783">
    <property type="entry name" value="Ig-like_fold"/>
</dbReference>
<evidence type="ECO:0000256" key="4">
    <source>
        <dbReference type="ARBA" id="ARBA00051114"/>
    </source>
</evidence>
<evidence type="ECO:0000313" key="11">
    <source>
        <dbReference type="Proteomes" id="UP000479692"/>
    </source>
</evidence>
<comment type="cofactor">
    <cofactor evidence="1">
        <name>Mg(2+)</name>
        <dbReference type="ChEBI" id="CHEBI:18420"/>
    </cofactor>
</comment>
<dbReference type="Pfam" id="PF07495">
    <property type="entry name" value="Y_Y_Y"/>
    <property type="match status" value="1"/>
</dbReference>
<feature type="domain" description="PAS" evidence="6">
    <location>
        <begin position="1007"/>
        <end position="1058"/>
    </location>
</feature>
<evidence type="ECO:0000256" key="3">
    <source>
        <dbReference type="ARBA" id="ARBA00022636"/>
    </source>
</evidence>
<dbReference type="PROSITE" id="PS50113">
    <property type="entry name" value="PAC"/>
    <property type="match status" value="2"/>
</dbReference>
<evidence type="ECO:0000256" key="2">
    <source>
        <dbReference type="ARBA" id="ARBA00012282"/>
    </source>
</evidence>
<feature type="transmembrane region" description="Helical" evidence="5">
    <location>
        <begin position="847"/>
        <end position="867"/>
    </location>
</feature>
<dbReference type="EC" id="3.1.4.52" evidence="2"/>
<dbReference type="Pfam" id="PF00990">
    <property type="entry name" value="GGDEF"/>
    <property type="match status" value="1"/>
</dbReference>
<dbReference type="Pfam" id="PF08447">
    <property type="entry name" value="PAS_3"/>
    <property type="match status" value="1"/>
</dbReference>
<dbReference type="InterPro" id="IPR001633">
    <property type="entry name" value="EAL_dom"/>
</dbReference>
<evidence type="ECO:0000259" key="7">
    <source>
        <dbReference type="PROSITE" id="PS50113"/>
    </source>
</evidence>
<dbReference type="InterPro" id="IPR052155">
    <property type="entry name" value="Biofilm_reg_signaling"/>
</dbReference>
<dbReference type="SMART" id="SM00086">
    <property type="entry name" value="PAC"/>
    <property type="match status" value="2"/>
</dbReference>
<keyword evidence="11" id="KW-1185">Reference proteome</keyword>
<dbReference type="Proteomes" id="UP000479692">
    <property type="component" value="Unassembled WGS sequence"/>
</dbReference>
<dbReference type="CDD" id="cd00130">
    <property type="entry name" value="PAS"/>
    <property type="match status" value="2"/>
</dbReference>
<dbReference type="SUPFAM" id="SSF141868">
    <property type="entry name" value="EAL domain-like"/>
    <property type="match status" value="1"/>
</dbReference>
<dbReference type="Gene3D" id="2.130.10.10">
    <property type="entry name" value="YVTN repeat-like/Quinoprotein amine dehydrogenase"/>
    <property type="match status" value="2"/>
</dbReference>
<evidence type="ECO:0000259" key="8">
    <source>
        <dbReference type="PROSITE" id="PS50883"/>
    </source>
</evidence>
<dbReference type="PANTHER" id="PTHR44757">
    <property type="entry name" value="DIGUANYLATE CYCLASE DGCP"/>
    <property type="match status" value="1"/>
</dbReference>
<feature type="domain" description="EAL" evidence="8">
    <location>
        <begin position="1307"/>
        <end position="1561"/>
    </location>
</feature>
<evidence type="ECO:0000259" key="6">
    <source>
        <dbReference type="PROSITE" id="PS50112"/>
    </source>
</evidence>
<dbReference type="InterPro" id="IPR043128">
    <property type="entry name" value="Rev_trsase/Diguanyl_cyclase"/>
</dbReference>
<proteinExistence type="predicted"/>
<dbReference type="Pfam" id="PF13426">
    <property type="entry name" value="PAS_9"/>
    <property type="match status" value="1"/>
</dbReference>
<dbReference type="InterPro" id="IPR000160">
    <property type="entry name" value="GGDEF_dom"/>
</dbReference>
<dbReference type="EMBL" id="WOXT01000001">
    <property type="protein sequence ID" value="MUV12738.1"/>
    <property type="molecule type" value="Genomic_DNA"/>
</dbReference>
<reference evidence="10 11" key="1">
    <citation type="submission" date="2019-12" db="EMBL/GenBank/DDBJ databases">
        <authorList>
            <person name="Xu J."/>
        </authorList>
    </citation>
    <scope>NUCLEOTIDE SEQUENCE [LARGE SCALE GENOMIC DNA]</scope>
    <source>
        <strain evidence="10 11">HX-5-24</strain>
    </source>
</reference>
<dbReference type="CDD" id="cd01948">
    <property type="entry name" value="EAL"/>
    <property type="match status" value="1"/>
</dbReference>
<dbReference type="SUPFAM" id="SSF63829">
    <property type="entry name" value="Calcium-dependent phosphotriesterase"/>
    <property type="match status" value="3"/>
</dbReference>
<dbReference type="FunFam" id="3.20.20.450:FF:000001">
    <property type="entry name" value="Cyclic di-GMP phosphodiesterase yahA"/>
    <property type="match status" value="1"/>
</dbReference>
<evidence type="ECO:0000313" key="10">
    <source>
        <dbReference type="EMBL" id="MUV12738.1"/>
    </source>
</evidence>
<accession>A0A7C9HTC2</accession>
<dbReference type="PANTHER" id="PTHR44757:SF2">
    <property type="entry name" value="BIOFILM ARCHITECTURE MAINTENANCE PROTEIN MBAA"/>
    <property type="match status" value="1"/>
</dbReference>
<dbReference type="SUPFAM" id="SSF55785">
    <property type="entry name" value="PYP-like sensor domain (PAS domain)"/>
    <property type="match status" value="2"/>
</dbReference>
<dbReference type="CDD" id="cd01949">
    <property type="entry name" value="GGDEF"/>
    <property type="match status" value="1"/>
</dbReference>
<dbReference type="PROSITE" id="PS50887">
    <property type="entry name" value="GGDEF"/>
    <property type="match status" value="1"/>
</dbReference>
<gene>
    <name evidence="10" type="ORF">GN331_00765</name>
</gene>
<dbReference type="SMART" id="SM00052">
    <property type="entry name" value="EAL"/>
    <property type="match status" value="1"/>
</dbReference>
<dbReference type="Pfam" id="PF07494">
    <property type="entry name" value="Reg_prop"/>
    <property type="match status" value="3"/>
</dbReference>
<dbReference type="InterPro" id="IPR011123">
    <property type="entry name" value="Y_Y_Y"/>
</dbReference>
<organism evidence="10 11">
    <name type="scientific">Noviluteimonas gilva</name>
    <dbReference type="NCBI Taxonomy" id="2682097"/>
    <lineage>
        <taxon>Bacteria</taxon>
        <taxon>Pseudomonadati</taxon>
        <taxon>Pseudomonadota</taxon>
        <taxon>Gammaproteobacteria</taxon>
        <taxon>Lysobacterales</taxon>
        <taxon>Lysobacteraceae</taxon>
        <taxon>Noviluteimonas</taxon>
    </lineage>
</organism>
<feature type="transmembrane region" description="Helical" evidence="5">
    <location>
        <begin position="65"/>
        <end position="86"/>
    </location>
</feature>
<evidence type="ECO:0000259" key="9">
    <source>
        <dbReference type="PROSITE" id="PS50887"/>
    </source>
</evidence>
<evidence type="ECO:0000256" key="1">
    <source>
        <dbReference type="ARBA" id="ARBA00001946"/>
    </source>
</evidence>
<name>A0A7C9HTC2_9GAMM</name>
<dbReference type="GO" id="GO:0071732">
    <property type="term" value="P:cellular response to nitric oxide"/>
    <property type="evidence" value="ECO:0007669"/>
    <property type="project" value="UniProtKB-ARBA"/>
</dbReference>
<feature type="domain" description="PAC" evidence="7">
    <location>
        <begin position="957"/>
        <end position="1010"/>
    </location>
</feature>
<protein>
    <recommendedName>
        <fullName evidence="2">cyclic-guanylate-specific phosphodiesterase</fullName>
        <ecNumber evidence="2">3.1.4.52</ecNumber>
    </recommendedName>
</protein>
<dbReference type="InterPro" id="IPR000700">
    <property type="entry name" value="PAS-assoc_C"/>
</dbReference>
<dbReference type="SMART" id="SM00091">
    <property type="entry name" value="PAS"/>
    <property type="match status" value="1"/>
</dbReference>
<dbReference type="Pfam" id="PF00563">
    <property type="entry name" value="EAL"/>
    <property type="match status" value="1"/>
</dbReference>
<keyword evidence="5" id="KW-1133">Transmembrane helix</keyword>
<feature type="domain" description="PAC" evidence="7">
    <location>
        <begin position="1080"/>
        <end position="1132"/>
    </location>
</feature>
<dbReference type="GO" id="GO:0071111">
    <property type="term" value="F:cyclic-guanylate-specific phosphodiesterase activity"/>
    <property type="evidence" value="ECO:0007669"/>
    <property type="project" value="UniProtKB-EC"/>
</dbReference>
<feature type="domain" description="GGDEF" evidence="9">
    <location>
        <begin position="1164"/>
        <end position="1298"/>
    </location>
</feature>
<evidence type="ECO:0000256" key="5">
    <source>
        <dbReference type="SAM" id="Phobius"/>
    </source>
</evidence>
<keyword evidence="5" id="KW-0472">Membrane</keyword>
<dbReference type="Gene3D" id="3.20.20.450">
    <property type="entry name" value="EAL domain"/>
    <property type="match status" value="1"/>
</dbReference>
<dbReference type="InterPro" id="IPR013655">
    <property type="entry name" value="PAS_fold_3"/>
</dbReference>
<comment type="caution">
    <text evidence="10">The sequence shown here is derived from an EMBL/GenBank/DDBJ whole genome shotgun (WGS) entry which is preliminary data.</text>
</comment>
<dbReference type="SMART" id="SM00267">
    <property type="entry name" value="GGDEF"/>
    <property type="match status" value="1"/>
</dbReference>
<dbReference type="Gene3D" id="3.30.70.270">
    <property type="match status" value="1"/>
</dbReference>
<dbReference type="Gene3D" id="3.30.450.20">
    <property type="entry name" value="PAS domain"/>
    <property type="match status" value="2"/>
</dbReference>
<sequence length="1570" mass="172737">MASWTADQLGKATSDTAGLLRAGRQCNAWFAPRRPLAAHCVEATGMRRPVRLSIRRSSARAGERVAVALFALALALVVPASMSWAATRDFHFRNLGSDHGLAQNTVTAFAQDAEGFVWVGTQGGLHRYDGLRYHLFRHDPRDPASLPDSYVTALAVDGRDALWVGTYSEFVARLDLRDGQIKRFAIDGGAALPGSPRKQVLALLPVDGQLWVGTQGGLVRFDPKTGRSTDVLTLDPRSVAPSPQQALLLDRDGAVWFASAAGLYRFGAGGGAERIADGAVRSLHFDRDGRLWVGRPDGLYRLRDDGRGLLRVWPRDGEAGNADVRAIVQAPDRRLWIAAFGDGVRRLDVSGDHVEALRENWMPGALPESTIGKLMIDRGGALWVGGQFRGPSVTDPLGTRFRYLAGGEPRNFASGVAGNSVRALVEDDARQWWFGTDNGELYRADANGNALAPVEGFNEAFPEPGLLLRTMGFARGDAGKVWMATTRGLGLVDTQAGTISPVPLTGYAGVQLRSIARDDDGSLWLGSQLRGLLHFDPGSGRVRAYMASGNSPEPSTVHTVMLDRNHRVWAGTSDGLELVEPAAGRLRVFRHAPDAPQSLAGNLVRAVLEASDGTIWVGTHSGLSRVRENGNEIRFEHPLDKALGARPVPVVFSIAESPQGLLWLGTDAGLMRFDPAHGTVRAFGMSDGLQDLEFNGGAALKLRDGRLLFGGVRGLNLFDPRMVHDTAYMPPVRLLTARFGAAGATEKDLAWQESRIDVPADAGMLRLRVGALDFADGGNIRYRYKLEGFDSDWIDNGAVPEITYTRVPPGKYTFLAQATNRDGVWNPQMLRLPVDVAPPLWRHPLALVAYAVAALLLIGAIAWLVVLRRRREKVYFAQIRDREERLQLALWASGEMFWDYDLARGEMRSMRTTEGTEVPAGIAVQTGVDQRHEIHVDDLPRVLERLKEHIRGQTPLFLSEHRIRAQNGAWTWVRARGRVVERGADGRAVRVAGTARDITAGRAAERERRIASEVLRSMSEAVAVLDRDFQFVSVNPAFSRISGYSDSDVIGRSASLLDSAQHDPEFYRQTRAEVERNGRWSGEMWQQRKDGEEFLCWIESSAVLDAGGQRSHYVAVFTDITDKKRAEQELRYLANYDTLTSLPNRALLSERLSRAIVRARRQESRIAVLFLDLDRFKDINDSLGHAAGDRILRATAARLQQTVGPQHTVARLGGDEFTVVLENIDTPEEAEKIAREIITSFEAPLDIDETQDVAITPSIGISLYPDNAAVPTDLLKHADTAMYQAKAAGRRIYMRYTESMEIAIRRRATISAALRKVLDRNELRLVFQPKLSLPQARITGVEALLRWTSPEYGEIPPAQFIPLAEESGLILEIGEWALREACQTLKRWRAHGLDRLTMAVNVSALQLLRGDLPAVVSRVLEDTGVPAEYLELELTESVVMSNAAQTAATLQAIRELGVQLAVDDFGTGYSSLAYLKRLPITTLKIDKEFIGDLTRDADDEAITSTVISMAHSLGLNVVAEGVEEEAQVLFLRAHRCDEIQGYWLSPPLDAHRCLGLIRTWAPDLNAAVIP</sequence>
<dbReference type="InterPro" id="IPR029787">
    <property type="entry name" value="Nucleotide_cyclase"/>
</dbReference>
<dbReference type="NCBIfam" id="TIGR00254">
    <property type="entry name" value="GGDEF"/>
    <property type="match status" value="1"/>
</dbReference>
<dbReference type="PROSITE" id="PS50883">
    <property type="entry name" value="EAL"/>
    <property type="match status" value="1"/>
</dbReference>
<dbReference type="SUPFAM" id="SSF55073">
    <property type="entry name" value="Nucleotide cyclase"/>
    <property type="match status" value="1"/>
</dbReference>
<dbReference type="InterPro" id="IPR001610">
    <property type="entry name" value="PAC"/>
</dbReference>
<dbReference type="InterPro" id="IPR011110">
    <property type="entry name" value="Reg_prop"/>
</dbReference>